<reference evidence="5" key="1">
    <citation type="journal article" date="2023" name="Access Microbiol">
        <title>De-novo genome assembly for Akanthomyces muscarius, a biocontrol agent of insect agricultural pests.</title>
        <authorList>
            <person name="Erdos Z."/>
            <person name="Studholme D.J."/>
            <person name="Raymond B."/>
            <person name="Sharma M."/>
        </authorList>
    </citation>
    <scope>NUCLEOTIDE SEQUENCE</scope>
    <source>
        <strain evidence="5">Ve6</strain>
    </source>
</reference>
<dbReference type="Gene3D" id="3.40.50.720">
    <property type="entry name" value="NAD(P)-binding Rossmann-like Domain"/>
    <property type="match status" value="1"/>
</dbReference>
<comment type="caution">
    <text evidence="5">The sequence shown here is derived from an EMBL/GenBank/DDBJ whole genome shotgun (WGS) entry which is preliminary data.</text>
</comment>
<dbReference type="InterPro" id="IPR013120">
    <property type="entry name" value="FAR_NAD-bd"/>
</dbReference>
<gene>
    <name evidence="5" type="ORF">LMH87_002772</name>
</gene>
<dbReference type="RefSeq" id="XP_056051235.1">
    <property type="nucleotide sequence ID" value="XM_056194282.1"/>
</dbReference>
<keyword evidence="3" id="KW-0436">Ligase</keyword>
<feature type="domain" description="Thioester reductase (TE)" evidence="4">
    <location>
        <begin position="11"/>
        <end position="235"/>
    </location>
</feature>
<dbReference type="KEGG" id="amus:LMH87_002772"/>
<accession>A0A9W8Q8C5</accession>
<keyword evidence="1" id="KW-0596">Phosphopantetheine</keyword>
<evidence type="ECO:0000256" key="3">
    <source>
        <dbReference type="ARBA" id="ARBA00022598"/>
    </source>
</evidence>
<sequence>MSVHAPAIIFLTGGTGFLGTQLLHCLLSSNAVKRVVALVRATSASQGLERLRHAAVTAGWWKADYETRIEAWVGDLELGKLGLSDSQWAQLSGTSTVDNVTAIIHNGAIVNWHMDYDRLRRPNVLATIELLKLATLSRSSPRFVFVSGGAIADLDTNPGNTIVAEQLSRSNGYSQSKFVAEAIVRRFISQLPSSQNRFSVVKPGMIIGTADKGVANVDDFVWRVVSTASRLQLSPVDPEESWVPISEAGFVALQTVTQILSDDTSPYVNIASTFGLSSSDFWEQVNSELNHACEPVPWSAWVERALEDINQSGEDHPLWPVNNGAHCGQAALQCAAKRNHHNSVKALLNRVDILTKFRMTEWKSY</sequence>
<dbReference type="GeneID" id="80889931"/>
<dbReference type="SUPFAM" id="SSF51735">
    <property type="entry name" value="NAD(P)-binding Rossmann-fold domains"/>
    <property type="match status" value="1"/>
</dbReference>
<organism evidence="5 6">
    <name type="scientific">Akanthomyces muscarius</name>
    <name type="common">Entomopathogenic fungus</name>
    <name type="synonym">Lecanicillium muscarium</name>
    <dbReference type="NCBI Taxonomy" id="2231603"/>
    <lineage>
        <taxon>Eukaryota</taxon>
        <taxon>Fungi</taxon>
        <taxon>Dikarya</taxon>
        <taxon>Ascomycota</taxon>
        <taxon>Pezizomycotina</taxon>
        <taxon>Sordariomycetes</taxon>
        <taxon>Hypocreomycetidae</taxon>
        <taxon>Hypocreales</taxon>
        <taxon>Cordycipitaceae</taxon>
        <taxon>Akanthomyces</taxon>
    </lineage>
</organism>
<evidence type="ECO:0000256" key="1">
    <source>
        <dbReference type="ARBA" id="ARBA00022450"/>
    </source>
</evidence>
<dbReference type="Pfam" id="PF07993">
    <property type="entry name" value="NAD_binding_4"/>
    <property type="match status" value="1"/>
</dbReference>
<dbReference type="InterPro" id="IPR036291">
    <property type="entry name" value="NAD(P)-bd_dom_sf"/>
</dbReference>
<dbReference type="PANTHER" id="PTHR44845">
    <property type="entry name" value="CARRIER DOMAIN-CONTAINING PROTEIN"/>
    <property type="match status" value="1"/>
</dbReference>
<dbReference type="AlphaFoldDB" id="A0A9W8Q8C5"/>
<dbReference type="EMBL" id="JAJHUN010000010">
    <property type="protein sequence ID" value="KAJ4148294.1"/>
    <property type="molecule type" value="Genomic_DNA"/>
</dbReference>
<evidence type="ECO:0000256" key="2">
    <source>
        <dbReference type="ARBA" id="ARBA00022553"/>
    </source>
</evidence>
<dbReference type="GO" id="GO:0016874">
    <property type="term" value="F:ligase activity"/>
    <property type="evidence" value="ECO:0007669"/>
    <property type="project" value="UniProtKB-KW"/>
</dbReference>
<dbReference type="NCBIfam" id="TIGR01746">
    <property type="entry name" value="Thioester-redct"/>
    <property type="match status" value="1"/>
</dbReference>
<evidence type="ECO:0000259" key="4">
    <source>
        <dbReference type="Pfam" id="PF07993"/>
    </source>
</evidence>
<evidence type="ECO:0000313" key="6">
    <source>
        <dbReference type="Proteomes" id="UP001144673"/>
    </source>
</evidence>
<protein>
    <recommendedName>
        <fullName evidence="4">Thioester reductase (TE) domain-containing protein</fullName>
    </recommendedName>
</protein>
<keyword evidence="6" id="KW-1185">Reference proteome</keyword>
<dbReference type="InterPro" id="IPR010080">
    <property type="entry name" value="Thioester_reductase-like_dom"/>
</dbReference>
<name>A0A9W8Q8C5_AKAMU</name>
<dbReference type="Proteomes" id="UP001144673">
    <property type="component" value="Chromosome 3"/>
</dbReference>
<dbReference type="PANTHER" id="PTHR44845:SF4">
    <property type="entry name" value="NONRIBOSOMAL PEPTIDE SYNTHASE INPA"/>
    <property type="match status" value="1"/>
</dbReference>
<keyword evidence="2" id="KW-0597">Phosphoprotein</keyword>
<proteinExistence type="predicted"/>
<evidence type="ECO:0000313" key="5">
    <source>
        <dbReference type="EMBL" id="KAJ4148294.1"/>
    </source>
</evidence>